<feature type="compositionally biased region" description="Polar residues" evidence="1">
    <location>
        <begin position="104"/>
        <end position="117"/>
    </location>
</feature>
<dbReference type="Proteomes" id="UP000267251">
    <property type="component" value="Unassembled WGS sequence"/>
</dbReference>
<protein>
    <submittedName>
        <fullName evidence="3">Uncharacterized protein</fullName>
    </submittedName>
</protein>
<sequence>MSEPTPTIAMSVLVADNANGTQSSSPPPMAAIIAAACGAAVVVAVLAVSLLIYRHRKRQASTNKEAQEMGLVFDLDASFPPSPERLTPFPPVPVVARNPIASVSKGSTLNEADTGSWKSADPQGRV</sequence>
<evidence type="ECO:0000313" key="4">
    <source>
        <dbReference type="Proteomes" id="UP000267251"/>
    </source>
</evidence>
<dbReference type="EMBL" id="KZ988487">
    <property type="protein sequence ID" value="RKP12091.1"/>
    <property type="molecule type" value="Genomic_DNA"/>
</dbReference>
<feature type="transmembrane region" description="Helical" evidence="2">
    <location>
        <begin position="29"/>
        <end position="53"/>
    </location>
</feature>
<accession>A0A4P9Y219</accession>
<gene>
    <name evidence="3" type="ORF">BJ684DRAFT_21346</name>
</gene>
<keyword evidence="4" id="KW-1185">Reference proteome</keyword>
<keyword evidence="2" id="KW-1133">Transmembrane helix</keyword>
<keyword evidence="2" id="KW-0812">Transmembrane</keyword>
<feature type="region of interest" description="Disordered" evidence="1">
    <location>
        <begin position="103"/>
        <end position="126"/>
    </location>
</feature>
<proteinExistence type="predicted"/>
<reference evidence="4" key="1">
    <citation type="journal article" date="2018" name="Nat. Microbiol.">
        <title>Leveraging single-cell genomics to expand the fungal tree of life.</title>
        <authorList>
            <person name="Ahrendt S.R."/>
            <person name="Quandt C.A."/>
            <person name="Ciobanu D."/>
            <person name="Clum A."/>
            <person name="Salamov A."/>
            <person name="Andreopoulos B."/>
            <person name="Cheng J.F."/>
            <person name="Woyke T."/>
            <person name="Pelin A."/>
            <person name="Henrissat B."/>
            <person name="Reynolds N.K."/>
            <person name="Benny G.L."/>
            <person name="Smith M.E."/>
            <person name="James T.Y."/>
            <person name="Grigoriev I.V."/>
        </authorList>
    </citation>
    <scope>NUCLEOTIDE SEQUENCE [LARGE SCALE GENOMIC DNA]</scope>
</reference>
<evidence type="ECO:0000256" key="1">
    <source>
        <dbReference type="SAM" id="MobiDB-lite"/>
    </source>
</evidence>
<evidence type="ECO:0000256" key="2">
    <source>
        <dbReference type="SAM" id="Phobius"/>
    </source>
</evidence>
<organism evidence="3 4">
    <name type="scientific">Piptocephalis cylindrospora</name>
    <dbReference type="NCBI Taxonomy" id="1907219"/>
    <lineage>
        <taxon>Eukaryota</taxon>
        <taxon>Fungi</taxon>
        <taxon>Fungi incertae sedis</taxon>
        <taxon>Zoopagomycota</taxon>
        <taxon>Zoopagomycotina</taxon>
        <taxon>Zoopagomycetes</taxon>
        <taxon>Zoopagales</taxon>
        <taxon>Piptocephalidaceae</taxon>
        <taxon>Piptocephalis</taxon>
    </lineage>
</organism>
<dbReference type="OrthoDB" id="10447888at2759"/>
<name>A0A4P9Y219_9FUNG</name>
<keyword evidence="2" id="KW-0472">Membrane</keyword>
<dbReference type="AlphaFoldDB" id="A0A4P9Y219"/>
<evidence type="ECO:0000313" key="3">
    <source>
        <dbReference type="EMBL" id="RKP12091.1"/>
    </source>
</evidence>